<dbReference type="InParanoid" id="Q5JFA1"/>
<accession>Q5JFA1</accession>
<proteinExistence type="predicted"/>
<dbReference type="PATRIC" id="fig|69014.16.peg.577"/>
<dbReference type="Proteomes" id="UP000000536">
    <property type="component" value="Chromosome"/>
</dbReference>
<name>Q5JFA1_THEKO</name>
<dbReference type="KEGG" id="tko:TK0596"/>
<keyword evidence="3" id="KW-1185">Reference proteome</keyword>
<dbReference type="GeneID" id="78447110"/>
<dbReference type="OrthoDB" id="90406at2157"/>
<organism evidence="2 3">
    <name type="scientific">Thermococcus kodakarensis (strain ATCC BAA-918 / JCM 12380 / KOD1)</name>
    <name type="common">Pyrococcus kodakaraensis (strain KOD1)</name>
    <dbReference type="NCBI Taxonomy" id="69014"/>
    <lineage>
        <taxon>Archaea</taxon>
        <taxon>Methanobacteriati</taxon>
        <taxon>Methanobacteriota</taxon>
        <taxon>Thermococci</taxon>
        <taxon>Thermococcales</taxon>
        <taxon>Thermococcaceae</taxon>
        <taxon>Thermococcus</taxon>
    </lineage>
</organism>
<dbReference type="RefSeq" id="WP_011249551.1">
    <property type="nucleotide sequence ID" value="NC_006624.1"/>
</dbReference>
<keyword evidence="1" id="KW-0472">Membrane</keyword>
<dbReference type="SUPFAM" id="SSF101576">
    <property type="entry name" value="Supernatant protein factor (SPF), C-terminal domain"/>
    <property type="match status" value="1"/>
</dbReference>
<dbReference type="EMBL" id="AP006878">
    <property type="protein sequence ID" value="BAD84785.1"/>
    <property type="molecule type" value="Genomic_DNA"/>
</dbReference>
<keyword evidence="1" id="KW-1133">Transmembrane helix</keyword>
<feature type="transmembrane region" description="Helical" evidence="1">
    <location>
        <begin position="37"/>
        <end position="57"/>
    </location>
</feature>
<dbReference type="InterPro" id="IPR036598">
    <property type="entry name" value="GOLD_dom_sf"/>
</dbReference>
<evidence type="ECO:0000313" key="3">
    <source>
        <dbReference type="Proteomes" id="UP000000536"/>
    </source>
</evidence>
<feature type="transmembrane region" description="Helical" evidence="1">
    <location>
        <begin position="179"/>
        <end position="199"/>
    </location>
</feature>
<protein>
    <submittedName>
        <fullName evidence="2">Hypothetical membrane protein</fullName>
    </submittedName>
</protein>
<sequence>MSEGNIPSVRDLAKPKRVPTIYPEGVRFSKKLRFFKTAWVGVALIIIAFFVMGYAAAMSPKYYWDPVDHWSKSWTIGPGEVWHNSWTFKEPAKNELFEINISVAGGNNDLKVYVDTPKGRIDYGKLTSPIHLKLNITKYGSGEYVVYYDNSFSVITSKTVHVVQTAYVLKEDTTDKDGLYFFAIFFLMIPGLILVGAGVRKVATLTVDDDVIEAKLVMGGKLELKVNNYKLDERIDHAVKFKAGRDESRIVEIKPIRIKWNALGWVFYVDDQEVGMLP</sequence>
<dbReference type="AlphaFoldDB" id="Q5JFA1"/>
<reference evidence="2 3" key="1">
    <citation type="journal article" date="2005" name="Genome Res.">
        <title>Complete genome sequence of the hyperthermophilic archaeon Thermococcus kodakaraensis KOD1 and comparison with Pyrococcus genomes.</title>
        <authorList>
            <person name="Fukui T."/>
            <person name="Atomi H."/>
            <person name="Kanai T."/>
            <person name="Matsumi R."/>
            <person name="Fujiwara S."/>
            <person name="Imanaka T."/>
        </authorList>
    </citation>
    <scope>NUCLEOTIDE SEQUENCE [LARGE SCALE GENOMIC DNA]</scope>
    <source>
        <strain evidence="3">ATCC BAA-918 / JCM 12380 / KOD1</strain>
    </source>
</reference>
<dbReference type="HOGENOM" id="CLU_978683_0_0_2"/>
<evidence type="ECO:0000313" key="2">
    <source>
        <dbReference type="EMBL" id="BAD84785.1"/>
    </source>
</evidence>
<keyword evidence="1" id="KW-0812">Transmembrane</keyword>
<dbReference type="eggNOG" id="arCOG10043">
    <property type="taxonomic scope" value="Archaea"/>
</dbReference>
<dbReference type="EnsemblBacteria" id="BAD84785">
    <property type="protein sequence ID" value="BAD84785"/>
    <property type="gene ID" value="TK0596"/>
</dbReference>
<gene>
    <name evidence="2" type="ordered locus">TK0596</name>
</gene>
<evidence type="ECO:0000256" key="1">
    <source>
        <dbReference type="SAM" id="Phobius"/>
    </source>
</evidence>